<comment type="similarity">
    <text evidence="13">Belongs to the CcmE/CycJ family.</text>
</comment>
<dbReference type="GO" id="GO:0005886">
    <property type="term" value="C:plasma membrane"/>
    <property type="evidence" value="ECO:0007669"/>
    <property type="project" value="UniProtKB-SubCell"/>
</dbReference>
<dbReference type="NCBIfam" id="NF009727">
    <property type="entry name" value="PRK13254.1-1"/>
    <property type="match status" value="1"/>
</dbReference>
<comment type="function">
    <text evidence="12 13">Heme chaperone required for the biogenesis of c-type cytochromes. Transiently binds heme delivered by CcmC and transfers the heme to apo-cytochromes in a process facilitated by CcmF and CcmH.</text>
</comment>
<evidence type="ECO:0000256" key="5">
    <source>
        <dbReference type="ARBA" id="ARBA00022692"/>
    </source>
</evidence>
<evidence type="ECO:0000313" key="16">
    <source>
        <dbReference type="Proteomes" id="UP000219020"/>
    </source>
</evidence>
<keyword evidence="16" id="KW-1185">Reference proteome</keyword>
<comment type="subcellular location">
    <subcellularLocation>
        <location evidence="1">Cell inner membrane</location>
    </subcellularLocation>
    <subcellularLocation>
        <location evidence="13">Cell membrane</location>
        <topology evidence="13">Single-pass type II membrane protein</topology>
    </subcellularLocation>
</comment>
<dbReference type="NCBIfam" id="NF009638">
    <property type="entry name" value="PRK13165.1"/>
    <property type="match status" value="1"/>
</dbReference>
<feature type="topological domain" description="Cytoplasmic" evidence="13">
    <location>
        <begin position="1"/>
        <end position="8"/>
    </location>
</feature>
<evidence type="ECO:0000256" key="14">
    <source>
        <dbReference type="PIRSR" id="PIRSR604329-50"/>
    </source>
</evidence>
<gene>
    <name evidence="13" type="primary">ccmE</name>
    <name evidence="13" type="synonym">cycJ</name>
    <name evidence="15" type="ORF">BTN49_2485</name>
</gene>
<evidence type="ECO:0000256" key="6">
    <source>
        <dbReference type="ARBA" id="ARBA00022723"/>
    </source>
</evidence>
<keyword evidence="2 13" id="KW-1003">Cell membrane</keyword>
<dbReference type="AlphaFoldDB" id="A0A2A5T1L8"/>
<keyword evidence="9 13" id="KW-1133">Transmembrane helix</keyword>
<dbReference type="InterPro" id="IPR036127">
    <property type="entry name" value="CcmE-like_sf"/>
</dbReference>
<dbReference type="PANTHER" id="PTHR34128:SF2">
    <property type="entry name" value="CYTOCHROME C-TYPE BIOGENESIS PROTEIN CCME HOMOLOG, MITOCHONDRIAL"/>
    <property type="match status" value="1"/>
</dbReference>
<evidence type="ECO:0000256" key="10">
    <source>
        <dbReference type="ARBA" id="ARBA00023004"/>
    </source>
</evidence>
<evidence type="ECO:0000256" key="12">
    <source>
        <dbReference type="ARBA" id="ARBA00056663"/>
    </source>
</evidence>
<evidence type="ECO:0000256" key="3">
    <source>
        <dbReference type="ARBA" id="ARBA00022519"/>
    </source>
</evidence>
<feature type="binding site" description="axial binding residue" evidence="13 14">
    <location>
        <position position="133"/>
    </location>
    <ligand>
        <name>heme</name>
        <dbReference type="ChEBI" id="CHEBI:30413"/>
    </ligand>
    <ligandPart>
        <name>Fe</name>
        <dbReference type="ChEBI" id="CHEBI:18248"/>
    </ligandPart>
</feature>
<keyword evidence="10 13" id="KW-0408">Iron</keyword>
<organism evidence="15 16">
    <name type="scientific">Candidatus Enterovibrio escicola</name>
    <dbReference type="NCBI Taxonomy" id="1927127"/>
    <lineage>
        <taxon>Bacteria</taxon>
        <taxon>Pseudomonadati</taxon>
        <taxon>Pseudomonadota</taxon>
        <taxon>Gammaproteobacteria</taxon>
        <taxon>Vibrionales</taxon>
        <taxon>Vibrionaceae</taxon>
        <taxon>Enterovibrio</taxon>
    </lineage>
</organism>
<keyword evidence="3" id="KW-0997">Cell inner membrane</keyword>
<dbReference type="Proteomes" id="UP000219020">
    <property type="component" value="Unassembled WGS sequence"/>
</dbReference>
<dbReference type="Pfam" id="PF03100">
    <property type="entry name" value="CcmE"/>
    <property type="match status" value="1"/>
</dbReference>
<dbReference type="GO" id="GO:0017004">
    <property type="term" value="P:cytochrome complex assembly"/>
    <property type="evidence" value="ECO:0007669"/>
    <property type="project" value="UniProtKB-KW"/>
</dbReference>
<evidence type="ECO:0000256" key="1">
    <source>
        <dbReference type="ARBA" id="ARBA00004533"/>
    </source>
</evidence>
<comment type="caution">
    <text evidence="15">The sequence shown here is derived from an EMBL/GenBank/DDBJ whole genome shotgun (WGS) entry which is preliminary data.</text>
</comment>
<dbReference type="PANTHER" id="PTHR34128">
    <property type="entry name" value="CYTOCHROME C-TYPE BIOGENESIS PROTEIN CCME HOMOLOG, MITOCHONDRIAL"/>
    <property type="match status" value="1"/>
</dbReference>
<evidence type="ECO:0000256" key="4">
    <source>
        <dbReference type="ARBA" id="ARBA00022617"/>
    </source>
</evidence>
<name>A0A2A5T1L8_9GAMM</name>
<evidence type="ECO:0000256" key="2">
    <source>
        <dbReference type="ARBA" id="ARBA00022475"/>
    </source>
</evidence>
<evidence type="ECO:0000256" key="8">
    <source>
        <dbReference type="ARBA" id="ARBA00022968"/>
    </source>
</evidence>
<dbReference type="InterPro" id="IPR004329">
    <property type="entry name" value="CcmE"/>
</dbReference>
<keyword evidence="7 13" id="KW-0201">Cytochrome c-type biogenesis</keyword>
<evidence type="ECO:0000256" key="11">
    <source>
        <dbReference type="ARBA" id="ARBA00023136"/>
    </source>
</evidence>
<keyword evidence="11 13" id="KW-0472">Membrane</keyword>
<dbReference type="Gene3D" id="2.40.50.140">
    <property type="entry name" value="Nucleic acid-binding proteins"/>
    <property type="match status" value="1"/>
</dbReference>
<dbReference type="OrthoDB" id="9793584at2"/>
<dbReference type="GO" id="GO:0017003">
    <property type="term" value="P:protein-heme linkage"/>
    <property type="evidence" value="ECO:0007669"/>
    <property type="project" value="UniProtKB-UniRule"/>
</dbReference>
<dbReference type="HAMAP" id="MF_01959">
    <property type="entry name" value="CcmE"/>
    <property type="match status" value="1"/>
</dbReference>
<evidence type="ECO:0000256" key="7">
    <source>
        <dbReference type="ARBA" id="ARBA00022748"/>
    </source>
</evidence>
<keyword evidence="8 13" id="KW-0735">Signal-anchor</keyword>
<dbReference type="EMBL" id="NBYY01000028">
    <property type="protein sequence ID" value="PCS22020.1"/>
    <property type="molecule type" value="Genomic_DNA"/>
</dbReference>
<dbReference type="FunFam" id="2.40.50.140:FF:000104">
    <property type="entry name" value="Cytochrome c-type biogenesis protein CcmE"/>
    <property type="match status" value="1"/>
</dbReference>
<keyword evidence="5 13" id="KW-0812">Transmembrane</keyword>
<dbReference type="GO" id="GO:0020037">
    <property type="term" value="F:heme binding"/>
    <property type="evidence" value="ECO:0007669"/>
    <property type="project" value="InterPro"/>
</dbReference>
<feature type="binding site" description="covalent" evidence="13 14">
    <location>
        <position position="129"/>
    </location>
    <ligand>
        <name>heme</name>
        <dbReference type="ChEBI" id="CHEBI:30413"/>
    </ligand>
</feature>
<feature type="topological domain" description="Extracellular" evidence="13">
    <location>
        <begin position="30"/>
        <end position="149"/>
    </location>
</feature>
<dbReference type="GO" id="GO:0046872">
    <property type="term" value="F:metal ion binding"/>
    <property type="evidence" value="ECO:0007669"/>
    <property type="project" value="UniProtKB-KW"/>
</dbReference>
<evidence type="ECO:0000256" key="9">
    <source>
        <dbReference type="ARBA" id="ARBA00022989"/>
    </source>
</evidence>
<evidence type="ECO:0000313" key="15">
    <source>
        <dbReference type="EMBL" id="PCS22020.1"/>
    </source>
</evidence>
<keyword evidence="4 13" id="KW-0349">Heme</keyword>
<dbReference type="SUPFAM" id="SSF82093">
    <property type="entry name" value="Heme chaperone CcmE"/>
    <property type="match status" value="1"/>
</dbReference>
<keyword evidence="6 13" id="KW-0479">Metal-binding</keyword>
<sequence>MKPRRKKRLGLAVALVVVTSTVVGLVIYSLNQNMNLFYTPTQLINGKLDGTKPQVGQILRIGGMVVANSVKRDPETLRISFKVVDIGPEVTVLFEGILPDLFREGQGIVVQGELVGSTTVKAQEVLSKHDEEYMSSEIAAAMKLDSSGS</sequence>
<proteinExistence type="inferred from homology"/>
<dbReference type="InterPro" id="IPR012340">
    <property type="entry name" value="NA-bd_OB-fold"/>
</dbReference>
<evidence type="ECO:0000256" key="13">
    <source>
        <dbReference type="HAMAP-Rule" id="MF_01959"/>
    </source>
</evidence>
<accession>A0A2A5T1L8</accession>
<protein>
    <recommendedName>
        <fullName evidence="13">Cytochrome c-type biogenesis protein CcmE</fullName>
    </recommendedName>
    <alternativeName>
        <fullName evidence="13">Cytochrome c maturation protein E</fullName>
    </alternativeName>
    <alternativeName>
        <fullName evidence="13">Heme chaperone CcmE</fullName>
    </alternativeName>
</protein>
<reference evidence="16" key="1">
    <citation type="submission" date="2017-04" db="EMBL/GenBank/DDBJ databases">
        <title>Genome evolution of the luminous symbionts of deep sea anglerfish.</title>
        <authorList>
            <person name="Hendry T.A."/>
        </authorList>
    </citation>
    <scope>NUCLEOTIDE SEQUENCE [LARGE SCALE GENOMIC DNA]</scope>
</reference>